<feature type="compositionally biased region" description="Polar residues" evidence="1">
    <location>
        <begin position="119"/>
        <end position="129"/>
    </location>
</feature>
<evidence type="ECO:0000256" key="1">
    <source>
        <dbReference type="SAM" id="MobiDB-lite"/>
    </source>
</evidence>
<keyword evidence="3" id="KW-1185">Reference proteome</keyword>
<evidence type="ECO:0000313" key="2">
    <source>
        <dbReference type="EMBL" id="KAI1876495.1"/>
    </source>
</evidence>
<feature type="region of interest" description="Disordered" evidence="1">
    <location>
        <begin position="75"/>
        <end position="168"/>
    </location>
</feature>
<name>A0A9P9WRI3_9PEZI</name>
<proteinExistence type="predicted"/>
<comment type="caution">
    <text evidence="2">The sequence shown here is derived from an EMBL/GenBank/DDBJ whole genome shotgun (WGS) entry which is preliminary data.</text>
</comment>
<dbReference type="Proteomes" id="UP000829685">
    <property type="component" value="Unassembled WGS sequence"/>
</dbReference>
<evidence type="ECO:0000313" key="3">
    <source>
        <dbReference type="Proteomes" id="UP000829685"/>
    </source>
</evidence>
<sequence length="168" mass="18746">MYESQVHTPASNCSAGTLVSCGTRGSARQPAPDDFEVQLTRRLELYCDEAANPLRRDDAAQVAEKVSNWRRGITDLLFPKKSATPDPQSDDTQEETERDTSEEEYDSRCTDETSEDDTYGNSYGHQNGAQRAAGNRMELGKWSWDHGNAPQTNEQAKAPVSFGQVRHF</sequence>
<feature type="compositionally biased region" description="Acidic residues" evidence="1">
    <location>
        <begin position="88"/>
        <end position="105"/>
    </location>
</feature>
<reference evidence="2" key="1">
    <citation type="submission" date="2021-03" db="EMBL/GenBank/DDBJ databases">
        <title>Revisited historic fungal species revealed as producer of novel bioactive compounds through whole genome sequencing and comparative genomics.</title>
        <authorList>
            <person name="Vignolle G.A."/>
            <person name="Hochenegger N."/>
            <person name="Mach R.L."/>
            <person name="Mach-Aigner A.R."/>
            <person name="Javad Rahimi M."/>
            <person name="Salim K.A."/>
            <person name="Chan C.M."/>
            <person name="Lim L.B.L."/>
            <person name="Cai F."/>
            <person name="Druzhinina I.S."/>
            <person name="U'Ren J.M."/>
            <person name="Derntl C."/>
        </authorList>
    </citation>
    <scope>NUCLEOTIDE SEQUENCE</scope>
    <source>
        <strain evidence="2">TUCIM 5799</strain>
    </source>
</reference>
<gene>
    <name evidence="2" type="ORF">JX265_004021</name>
</gene>
<organism evidence="2 3">
    <name type="scientific">Neoarthrinium moseri</name>
    <dbReference type="NCBI Taxonomy" id="1658444"/>
    <lineage>
        <taxon>Eukaryota</taxon>
        <taxon>Fungi</taxon>
        <taxon>Dikarya</taxon>
        <taxon>Ascomycota</taxon>
        <taxon>Pezizomycotina</taxon>
        <taxon>Sordariomycetes</taxon>
        <taxon>Xylariomycetidae</taxon>
        <taxon>Amphisphaeriales</taxon>
        <taxon>Apiosporaceae</taxon>
        <taxon>Neoarthrinium</taxon>
    </lineage>
</organism>
<dbReference type="EMBL" id="JAFIMR010000007">
    <property type="protein sequence ID" value="KAI1876495.1"/>
    <property type="molecule type" value="Genomic_DNA"/>
</dbReference>
<dbReference type="AlphaFoldDB" id="A0A9P9WRI3"/>
<accession>A0A9P9WRI3</accession>
<protein>
    <submittedName>
        <fullName evidence="2">Uncharacterized protein</fullName>
    </submittedName>
</protein>